<name>A0A0A9GJJ2_ARUDO</name>
<dbReference type="EMBL" id="GBRH01172591">
    <property type="protein sequence ID" value="JAE25305.1"/>
    <property type="molecule type" value="Transcribed_RNA"/>
</dbReference>
<sequence>MWRSCTNTGSASAQT</sequence>
<organism evidence="1">
    <name type="scientific">Arundo donax</name>
    <name type="common">Giant reed</name>
    <name type="synonym">Donax arundinaceus</name>
    <dbReference type="NCBI Taxonomy" id="35708"/>
    <lineage>
        <taxon>Eukaryota</taxon>
        <taxon>Viridiplantae</taxon>
        <taxon>Streptophyta</taxon>
        <taxon>Embryophyta</taxon>
        <taxon>Tracheophyta</taxon>
        <taxon>Spermatophyta</taxon>
        <taxon>Magnoliopsida</taxon>
        <taxon>Liliopsida</taxon>
        <taxon>Poales</taxon>
        <taxon>Poaceae</taxon>
        <taxon>PACMAD clade</taxon>
        <taxon>Arundinoideae</taxon>
        <taxon>Arundineae</taxon>
        <taxon>Arundo</taxon>
    </lineage>
</organism>
<reference evidence="1" key="1">
    <citation type="submission" date="2014-09" db="EMBL/GenBank/DDBJ databases">
        <authorList>
            <person name="Magalhaes I.L.F."/>
            <person name="Oliveira U."/>
            <person name="Santos F.R."/>
            <person name="Vidigal T.H.D.A."/>
            <person name="Brescovit A.D."/>
            <person name="Santos A.J."/>
        </authorList>
    </citation>
    <scope>NUCLEOTIDE SEQUENCE</scope>
    <source>
        <tissue evidence="1">Shoot tissue taken approximately 20 cm above the soil surface</tissue>
    </source>
</reference>
<evidence type="ECO:0000313" key="1">
    <source>
        <dbReference type="EMBL" id="JAE25305.1"/>
    </source>
</evidence>
<proteinExistence type="predicted"/>
<accession>A0A0A9GJJ2</accession>
<protein>
    <submittedName>
        <fullName evidence="1">Uncharacterized protein</fullName>
    </submittedName>
</protein>
<reference evidence="1" key="2">
    <citation type="journal article" date="2015" name="Data Brief">
        <title>Shoot transcriptome of the giant reed, Arundo donax.</title>
        <authorList>
            <person name="Barrero R.A."/>
            <person name="Guerrero F.D."/>
            <person name="Moolhuijzen P."/>
            <person name="Goolsby J.A."/>
            <person name="Tidwell J."/>
            <person name="Bellgard S.E."/>
            <person name="Bellgard M.I."/>
        </authorList>
    </citation>
    <scope>NUCLEOTIDE SEQUENCE</scope>
    <source>
        <tissue evidence="1">Shoot tissue taken approximately 20 cm above the soil surface</tissue>
    </source>
</reference>